<evidence type="ECO:0000259" key="3">
    <source>
        <dbReference type="PROSITE" id="PS51737"/>
    </source>
</evidence>
<keyword evidence="2" id="KW-0233">DNA recombination</keyword>
<evidence type="ECO:0000313" key="4">
    <source>
        <dbReference type="EMBL" id="PRY24063.1"/>
    </source>
</evidence>
<reference evidence="4 5" key="1">
    <citation type="submission" date="2018-03" db="EMBL/GenBank/DDBJ databases">
        <title>Genomic Encyclopedia of Archaeal and Bacterial Type Strains, Phase II (KMG-II): from individual species to whole genera.</title>
        <authorList>
            <person name="Goeker M."/>
        </authorList>
    </citation>
    <scope>NUCLEOTIDE SEQUENCE [LARGE SCALE GENOMIC DNA]</scope>
    <source>
        <strain evidence="4 5">DSM 45348</strain>
    </source>
</reference>
<sequence length="404" mass="45385">MWEGSRAQRDITAYASLRDLCAERKIGYSYSGRLYDLTRTDDRFSTGLDALLAEREADVTRDRVLRAVRANAASGRPHGKLLYGYRRVYDDRGRFLEQVEHPEQAEVVREAARRVRSGEALYSIAQDFQSRGIPTPRAGKGWRPEQIPRLVTNPGYVGRRVHKGKVVGDAVWPAILDENVYADCVARLSDPARRTHRDNRARHLLTGVTRCAHCDGRMFVQKAPRQQKGTVLTCRTNFCAAAKEQPVEDFVVELLISRLSRPDFLDLYAAPGQDDAAAARAEAAELRGRLEGFYAAAAEGKVSPEGLAAIEARLRPQIEDADRRAVSVSIPAVLQVAAGPRARETWAGFSLDQQRQILRLMVEIRISRAGRGTRYFSPLRLRKSRWSGDERTWGEIWAADEDLT</sequence>
<dbReference type="GO" id="GO:0000150">
    <property type="term" value="F:DNA strand exchange activity"/>
    <property type="evidence" value="ECO:0007669"/>
    <property type="project" value="InterPro"/>
</dbReference>
<gene>
    <name evidence="4" type="ORF">CLV70_114196</name>
</gene>
<accession>A0A2T0RSJ6</accession>
<name>A0A2T0RSJ6_9ACTN</name>
<feature type="domain" description="Recombinase" evidence="3">
    <location>
        <begin position="82"/>
        <end position="194"/>
    </location>
</feature>
<dbReference type="EMBL" id="PVZG01000014">
    <property type="protein sequence ID" value="PRY24063.1"/>
    <property type="molecule type" value="Genomic_DNA"/>
</dbReference>
<dbReference type="InterPro" id="IPR050639">
    <property type="entry name" value="SSR_resolvase"/>
</dbReference>
<evidence type="ECO:0000313" key="5">
    <source>
        <dbReference type="Proteomes" id="UP000239209"/>
    </source>
</evidence>
<dbReference type="Proteomes" id="UP000239209">
    <property type="component" value="Unassembled WGS sequence"/>
</dbReference>
<evidence type="ECO:0000256" key="1">
    <source>
        <dbReference type="ARBA" id="ARBA00023125"/>
    </source>
</evidence>
<organism evidence="4 5">
    <name type="scientific">Pseudosporangium ferrugineum</name>
    <dbReference type="NCBI Taxonomy" id="439699"/>
    <lineage>
        <taxon>Bacteria</taxon>
        <taxon>Bacillati</taxon>
        <taxon>Actinomycetota</taxon>
        <taxon>Actinomycetes</taxon>
        <taxon>Micromonosporales</taxon>
        <taxon>Micromonosporaceae</taxon>
        <taxon>Pseudosporangium</taxon>
    </lineage>
</organism>
<dbReference type="Pfam" id="PF07508">
    <property type="entry name" value="Recombinase"/>
    <property type="match status" value="1"/>
</dbReference>
<evidence type="ECO:0000256" key="2">
    <source>
        <dbReference type="ARBA" id="ARBA00023172"/>
    </source>
</evidence>
<proteinExistence type="predicted"/>
<dbReference type="InterPro" id="IPR011109">
    <property type="entry name" value="DNA_bind_recombinase_dom"/>
</dbReference>
<dbReference type="Gene3D" id="3.90.1750.20">
    <property type="entry name" value="Putative Large Serine Recombinase, Chain B, Domain 2"/>
    <property type="match status" value="1"/>
</dbReference>
<dbReference type="GO" id="GO:0003677">
    <property type="term" value="F:DNA binding"/>
    <property type="evidence" value="ECO:0007669"/>
    <property type="project" value="UniProtKB-KW"/>
</dbReference>
<keyword evidence="1" id="KW-0238">DNA-binding</keyword>
<dbReference type="PANTHER" id="PTHR30461:SF2">
    <property type="entry name" value="SERINE RECOMBINASE PINE-RELATED"/>
    <property type="match status" value="1"/>
</dbReference>
<comment type="caution">
    <text evidence="4">The sequence shown here is derived from an EMBL/GenBank/DDBJ whole genome shotgun (WGS) entry which is preliminary data.</text>
</comment>
<protein>
    <submittedName>
        <fullName evidence="4">Recombinase</fullName>
    </submittedName>
</protein>
<dbReference type="InterPro" id="IPR038109">
    <property type="entry name" value="DNA_bind_recomb_sf"/>
</dbReference>
<dbReference type="PANTHER" id="PTHR30461">
    <property type="entry name" value="DNA-INVERTASE FROM LAMBDOID PROPHAGE"/>
    <property type="match status" value="1"/>
</dbReference>
<dbReference type="AlphaFoldDB" id="A0A2T0RSJ6"/>
<keyword evidence="5" id="KW-1185">Reference proteome</keyword>
<dbReference type="PROSITE" id="PS51737">
    <property type="entry name" value="RECOMBINASE_DNA_BIND"/>
    <property type="match status" value="1"/>
</dbReference>